<dbReference type="Gene3D" id="1.10.150.130">
    <property type="match status" value="1"/>
</dbReference>
<dbReference type="RefSeq" id="WP_243248721.1">
    <property type="nucleotide sequence ID" value="NZ_LOHG01000024.1"/>
</dbReference>
<name>A0ABS9ZPW3_9PSED</name>
<dbReference type="Gene3D" id="1.10.443.10">
    <property type="entry name" value="Intergrase catalytic core"/>
    <property type="match status" value="1"/>
</dbReference>
<dbReference type="InterPro" id="IPR002104">
    <property type="entry name" value="Integrase_catalytic"/>
</dbReference>
<keyword evidence="4" id="KW-0233">DNA recombination</keyword>
<dbReference type="InterPro" id="IPR013762">
    <property type="entry name" value="Integrase-like_cat_sf"/>
</dbReference>
<keyword evidence="3" id="KW-0238">DNA-binding</keyword>
<dbReference type="CDD" id="cd00801">
    <property type="entry name" value="INT_P4_C"/>
    <property type="match status" value="1"/>
</dbReference>
<feature type="domain" description="Tyr recombinase" evidence="5">
    <location>
        <begin position="211"/>
        <end position="389"/>
    </location>
</feature>
<proteinExistence type="inferred from homology"/>
<organism evidence="6 7">
    <name type="scientific">Pseudomonas maioricensis</name>
    <dbReference type="NCBI Taxonomy" id="1766623"/>
    <lineage>
        <taxon>Bacteria</taxon>
        <taxon>Pseudomonadati</taxon>
        <taxon>Pseudomonadota</taxon>
        <taxon>Gammaproteobacteria</taxon>
        <taxon>Pseudomonadales</taxon>
        <taxon>Pseudomonadaceae</taxon>
        <taxon>Pseudomonas</taxon>
    </lineage>
</organism>
<evidence type="ECO:0000259" key="5">
    <source>
        <dbReference type="PROSITE" id="PS51898"/>
    </source>
</evidence>
<evidence type="ECO:0000256" key="1">
    <source>
        <dbReference type="ARBA" id="ARBA00008857"/>
    </source>
</evidence>
<evidence type="ECO:0000313" key="7">
    <source>
        <dbReference type="Proteomes" id="UP001320513"/>
    </source>
</evidence>
<dbReference type="InterPro" id="IPR050808">
    <property type="entry name" value="Phage_Integrase"/>
</dbReference>
<dbReference type="Pfam" id="PF00589">
    <property type="entry name" value="Phage_integrase"/>
    <property type="match status" value="1"/>
</dbReference>
<dbReference type="PROSITE" id="PS51898">
    <property type="entry name" value="TYR_RECOMBINASE"/>
    <property type="match status" value="1"/>
</dbReference>
<keyword evidence="2" id="KW-0229">DNA integration</keyword>
<evidence type="ECO:0000256" key="4">
    <source>
        <dbReference type="ARBA" id="ARBA00023172"/>
    </source>
</evidence>
<reference evidence="6 7" key="1">
    <citation type="submission" date="2015-12" db="EMBL/GenBank/DDBJ databases">
        <title>Phylogenomics in the description of a new species in the Pseudomonas syringae group.</title>
        <authorList>
            <person name="Busquets A."/>
            <person name="Gomila M."/>
            <person name="Beiki F."/>
            <person name="Rahimian H."/>
            <person name="Mulet M."/>
            <person name="Sanchez D."/>
            <person name="Garcia-Valdes E."/>
            <person name="Lalucat J."/>
        </authorList>
    </citation>
    <scope>NUCLEOTIDE SEQUENCE [LARGE SCALE GENOMIC DNA]</scope>
    <source>
        <strain evidence="6 7">S25</strain>
    </source>
</reference>
<evidence type="ECO:0000313" key="6">
    <source>
        <dbReference type="EMBL" id="MCI8212599.1"/>
    </source>
</evidence>
<accession>A0ABS9ZPW3</accession>
<comment type="similarity">
    <text evidence="1">Belongs to the 'phage' integrase family.</text>
</comment>
<comment type="caution">
    <text evidence="6">The sequence shown here is derived from an EMBL/GenBank/DDBJ whole genome shotgun (WGS) entry which is preliminary data.</text>
</comment>
<dbReference type="InterPro" id="IPR010998">
    <property type="entry name" value="Integrase_recombinase_N"/>
</dbReference>
<dbReference type="InterPro" id="IPR011010">
    <property type="entry name" value="DNA_brk_join_enz"/>
</dbReference>
<sequence length="433" mass="48704">MPKPDSNTISVALSDAAIKRHANDLTVKQLSDSRRPVLFRYHAGRASGSWYVVTYHKGKPNPYSKIANWPALSAADFMDALPKILQRLAVDPSASVALDQWQTLGELLAWYLDRNKRDRNKSTKRKDAIRSVIKCHLRPRLAGEPLPGMNQARLDELLIWPLQETYKLSYVRQVFGVLMVALKQASKLKLISVNPLADLSFPDFIETRIEAKPGAIRPDQVRDVLAHLISLKARHPVSIALAVMMLAHGTRIGETRLSKWKNINLEDGEWFIPAADAKTRKEMVVPLTAQICTFLRAYRDQQKASNYDGAYLFPARNGQSINPKQADELFKPLGAGEWTSHDLRKVARTCWADLDVEHQVGEFLLNHQLPGISATYIHTTLKKQKRAALECWHAWLDDRGFAELTGFHAETEARQAEMSEGLDALSRMACSAA</sequence>
<evidence type="ECO:0000256" key="2">
    <source>
        <dbReference type="ARBA" id="ARBA00022908"/>
    </source>
</evidence>
<protein>
    <recommendedName>
        <fullName evidence="5">Tyr recombinase domain-containing protein</fullName>
    </recommendedName>
</protein>
<dbReference type="PANTHER" id="PTHR30629:SF6">
    <property type="entry name" value="PROPHAGE INTEGRASE INTA-RELATED"/>
    <property type="match status" value="1"/>
</dbReference>
<dbReference type="PANTHER" id="PTHR30629">
    <property type="entry name" value="PROPHAGE INTEGRASE"/>
    <property type="match status" value="1"/>
</dbReference>
<dbReference type="SUPFAM" id="SSF56349">
    <property type="entry name" value="DNA breaking-rejoining enzymes"/>
    <property type="match status" value="1"/>
</dbReference>
<dbReference type="EMBL" id="LOHG01000024">
    <property type="protein sequence ID" value="MCI8212599.1"/>
    <property type="molecule type" value="Genomic_DNA"/>
</dbReference>
<keyword evidence="7" id="KW-1185">Reference proteome</keyword>
<evidence type="ECO:0000256" key="3">
    <source>
        <dbReference type="ARBA" id="ARBA00023125"/>
    </source>
</evidence>
<gene>
    <name evidence="6" type="ORF">AUC61_24000</name>
</gene>
<dbReference type="Proteomes" id="UP001320513">
    <property type="component" value="Unassembled WGS sequence"/>
</dbReference>